<evidence type="ECO:0000313" key="5">
    <source>
        <dbReference type="Proteomes" id="UP000326837"/>
    </source>
</evidence>
<dbReference type="Proteomes" id="UP000326837">
    <property type="component" value="Chromosome"/>
</dbReference>
<feature type="chain" id="PRO_5024849501" evidence="3">
    <location>
        <begin position="30"/>
        <end position="988"/>
    </location>
</feature>
<dbReference type="Pfam" id="PF17132">
    <property type="entry name" value="Glyco_hydro_106"/>
    <property type="match status" value="1"/>
</dbReference>
<reference evidence="5" key="1">
    <citation type="submission" date="2019-10" db="EMBL/GenBank/DDBJ databases">
        <title>Lacipirellula parvula gen. nov., sp. nov., representing a lineage of planctomycetes widespread in freshwater anoxic habitats, and description of the family Lacipirellulaceae.</title>
        <authorList>
            <person name="Dedysh S.N."/>
            <person name="Kulichevskaya I.S."/>
            <person name="Beletsky A.V."/>
            <person name="Rakitin A.L."/>
            <person name="Mardanov A.V."/>
            <person name="Ivanova A.A."/>
            <person name="Saltykova V.X."/>
            <person name="Rijpstra W.I.C."/>
            <person name="Sinninghe Damste J.S."/>
            <person name="Ravin N.V."/>
        </authorList>
    </citation>
    <scope>NUCLEOTIDE SEQUENCE [LARGE SCALE GENOMIC DNA]</scope>
    <source>
        <strain evidence="5">PX69</strain>
    </source>
</reference>
<dbReference type="SUPFAM" id="SSF49785">
    <property type="entry name" value="Galactose-binding domain-like"/>
    <property type="match status" value="1"/>
</dbReference>
<dbReference type="GO" id="GO:0016787">
    <property type="term" value="F:hydrolase activity"/>
    <property type="evidence" value="ECO:0007669"/>
    <property type="project" value="UniProtKB-KW"/>
</dbReference>
<evidence type="ECO:0000256" key="2">
    <source>
        <dbReference type="ARBA" id="ARBA00022801"/>
    </source>
</evidence>
<dbReference type="PANTHER" id="PTHR43817">
    <property type="entry name" value="GLYCOSYL HYDROLASE"/>
    <property type="match status" value="1"/>
</dbReference>
<organism evidence="4 5">
    <name type="scientific">Lacipirellula parvula</name>
    <dbReference type="NCBI Taxonomy" id="2650471"/>
    <lineage>
        <taxon>Bacteria</taxon>
        <taxon>Pseudomonadati</taxon>
        <taxon>Planctomycetota</taxon>
        <taxon>Planctomycetia</taxon>
        <taxon>Pirellulales</taxon>
        <taxon>Lacipirellulaceae</taxon>
        <taxon>Lacipirellula</taxon>
    </lineage>
</organism>
<evidence type="ECO:0000256" key="1">
    <source>
        <dbReference type="ARBA" id="ARBA00022729"/>
    </source>
</evidence>
<protein>
    <submittedName>
        <fullName evidence="4">Putative glycosyslhydrolase</fullName>
    </submittedName>
</protein>
<name>A0A5K7X2E7_9BACT</name>
<dbReference type="Gene3D" id="2.60.120.260">
    <property type="entry name" value="Galactose-binding domain-like"/>
    <property type="match status" value="1"/>
</dbReference>
<gene>
    <name evidence="4" type="ORF">PLANPX_0436</name>
</gene>
<dbReference type="InterPro" id="IPR008979">
    <property type="entry name" value="Galactose-bd-like_sf"/>
</dbReference>
<keyword evidence="5" id="KW-1185">Reference proteome</keyword>
<evidence type="ECO:0000313" key="4">
    <source>
        <dbReference type="EMBL" id="BBO30824.1"/>
    </source>
</evidence>
<keyword evidence="2 4" id="KW-0378">Hydrolase</keyword>
<keyword evidence="1 3" id="KW-0732">Signal</keyword>
<sequence length="988" mass="108866">MNRLIFNYAPAALVCSISLFICSVEFATAAEANEAIFPEQRSSLTPLMPLEQGWDNPPREARTRCWWWWLNGNVTAEAITRDLEEMKAKGFGGANIIDAGGATQTGHDPVPHGPDFGSPEWRVLFLHALAEADRLGLEIGVNIVSGWNMGGPTVTPEQASKKLMWTWTTVDGGELGAAIDVQLEQPPTVGDYYRDVAVIAFPDPGEAPATIERFRPKAYHDYPGSSSANDAGWLLHPGGGSEEGVVDPQSVRDISDSVDETGRLQWQASPGQWRVVRLGYTLSNSIVSTSSEGWNGWAIDYLDRHAFDKYWEDVVAPILDEAKPYLGKTLRYLQTDSWELGPVNWTPQLPAEFAKRRGYELDSMLPALAGYVVGDRSTSNRFLADFRRTLAELIAENNYGAFAEHAHAHGLGIHPESGGPHSAPIDALLCLSKSDVMMGEFWGPSPHRPTDDSRFFTKQPASAAHLYGRRTVLAEAFTTIGPHWEEGPRELKPVFDRAACEGLNLAMLHTFDCSPPEMGLPGQAYFAGTHINPNTTWWHASGPFFAYLNRCQFLLQQGLPANDVLYFYGENVPSFVRVKENDPARLLPGYDYDVTNADALISRTRVEAGQIKLPDGTSYRALVLPACGNGYGLEALRHVATLVDDGATVIGEKPSTPIGLAGGAEAAAEFAALAERLWPKEPAKDAAGQGGPATKRVITGKPTREVLRQLGVPQDFEFLSPTGDQQVDFIHRRTSEGDLYFVSNRLDRWETGKAMFRVAGRQPELWDPVSGERRDATAFAQNESEGRTIVPLMLPPHGSTFVLFRRPVAERVTNEAPQERFYRPIVKIVGPWRVYFDPARGGTGEVTFGAPGSWTWRTEEGNKHYSGPVDYRITFEMPPGSVAAAKKAGRSFWLDLGDVKNIAEAELNGKPIGTAWTAPFRFDATPAMREGANELKITVTNLWPNRLIGDAKLPPEQRITRTNIRKYKADSPLMLSGMLGPVQVLERE</sequence>
<dbReference type="NCBIfam" id="NF045579">
    <property type="entry name" value="rhamnoside_JR"/>
    <property type="match status" value="1"/>
</dbReference>
<dbReference type="AlphaFoldDB" id="A0A5K7X2E7"/>
<dbReference type="KEGG" id="lpav:PLANPX_0436"/>
<proteinExistence type="predicted"/>
<dbReference type="EMBL" id="AP021861">
    <property type="protein sequence ID" value="BBO30824.1"/>
    <property type="molecule type" value="Genomic_DNA"/>
</dbReference>
<feature type="signal peptide" evidence="3">
    <location>
        <begin position="1"/>
        <end position="29"/>
    </location>
</feature>
<dbReference type="PANTHER" id="PTHR43817:SF1">
    <property type="entry name" value="HYDROLASE, FAMILY 43, PUTATIVE (AFU_ORTHOLOGUE AFUA_3G01660)-RELATED"/>
    <property type="match status" value="1"/>
</dbReference>
<evidence type="ECO:0000256" key="3">
    <source>
        <dbReference type="SAM" id="SignalP"/>
    </source>
</evidence>
<dbReference type="RefSeq" id="WP_152097088.1">
    <property type="nucleotide sequence ID" value="NZ_AP021861.1"/>
</dbReference>
<accession>A0A5K7X2E7</accession>